<dbReference type="RefSeq" id="WP_100668372.1">
    <property type="nucleotide sequence ID" value="NZ_CP024955.1"/>
</dbReference>
<evidence type="ECO:0000313" key="2">
    <source>
        <dbReference type="Proteomes" id="UP000231932"/>
    </source>
</evidence>
<dbReference type="AlphaFoldDB" id="A0A2K8N919"/>
<dbReference type="InterPro" id="IPR017853">
    <property type="entry name" value="GH"/>
</dbReference>
<evidence type="ECO:0000313" key="1">
    <source>
        <dbReference type="EMBL" id="ATY85605.1"/>
    </source>
</evidence>
<dbReference type="InterPro" id="IPR013785">
    <property type="entry name" value="Aldolase_TIM"/>
</dbReference>
<gene>
    <name evidence="1" type="ORF">CVV65_12265</name>
</gene>
<protein>
    <recommendedName>
        <fullName evidence="3">DUF4015 domain-containing protein</fullName>
    </recommendedName>
</protein>
<organism evidence="1 2">
    <name type="scientific">Kyrpidia spormannii</name>
    <dbReference type="NCBI Taxonomy" id="2055160"/>
    <lineage>
        <taxon>Bacteria</taxon>
        <taxon>Bacillati</taxon>
        <taxon>Bacillota</taxon>
        <taxon>Bacilli</taxon>
        <taxon>Bacillales</taxon>
        <taxon>Alicyclobacillaceae</taxon>
        <taxon>Kyrpidia</taxon>
    </lineage>
</organism>
<keyword evidence="2" id="KW-1185">Reference proteome</keyword>
<dbReference type="KEGG" id="kyr:CVV65_12265"/>
<evidence type="ECO:0008006" key="3">
    <source>
        <dbReference type="Google" id="ProtNLM"/>
    </source>
</evidence>
<dbReference type="OrthoDB" id="9780891at2"/>
<dbReference type="EMBL" id="CP024955">
    <property type="protein sequence ID" value="ATY85605.1"/>
    <property type="molecule type" value="Genomic_DNA"/>
</dbReference>
<reference evidence="2" key="1">
    <citation type="submission" date="2017-11" db="EMBL/GenBank/DDBJ databases">
        <title>Complete Genome Sequence of Kyrpidia sp. Strain EA-1, a thermophilic, hydrogen-oxidizing Bacterium, isolated from the Azores.</title>
        <authorList>
            <person name="Reiner J.E."/>
            <person name="Lapp C.J."/>
            <person name="Bunk B."/>
            <person name="Gescher J."/>
        </authorList>
    </citation>
    <scope>NUCLEOTIDE SEQUENCE [LARGE SCALE GENOMIC DNA]</scope>
    <source>
        <strain evidence="2">EA-1</strain>
    </source>
</reference>
<sequence>MGNQKVFGVVTRYADHVGQFRPAFWEVKDVGGAHREPVAGSIPMVSCFADNRVAKAHPEWVQVGPGGQRATRDQPYFDWDCLCPSRPEVEALALEWVRDAAAQSGPEGFRLDDVTFAREGYCQCAACEAGRRKAGLDLETYRMARLADFVARARSSVAGKLYFTLFPDPYPGHLERRFGIDVDRMKQWVDVFVVPIYDLAYTTTYWLEVLAQGFQDRLGGHPWYLEVYGLGVEEAKLVKAARVGAAYADGVLIAYENDLDKLRRIQEALVG</sequence>
<proteinExistence type="predicted"/>
<dbReference type="Proteomes" id="UP000231932">
    <property type="component" value="Chromosome"/>
</dbReference>
<dbReference type="SUPFAM" id="SSF51445">
    <property type="entry name" value="(Trans)glycosidases"/>
    <property type="match status" value="1"/>
</dbReference>
<name>A0A2K8N919_9BACL</name>
<accession>A0A2K8N919</accession>
<dbReference type="Gene3D" id="3.20.20.70">
    <property type="entry name" value="Aldolase class I"/>
    <property type="match status" value="1"/>
</dbReference>